<keyword evidence="2 4" id="KW-0378">Hydrolase</keyword>
<dbReference type="InterPro" id="IPR004134">
    <property type="entry name" value="Peptidase_C1B"/>
</dbReference>
<dbReference type="InterPro" id="IPR038765">
    <property type="entry name" value="Papain-like_cys_pep_sf"/>
</dbReference>
<reference evidence="7 8" key="1">
    <citation type="submission" date="2019-02" db="EMBL/GenBank/DDBJ databases">
        <title>Flavobacterium sp. RD-2-33 isolated from forest soil.</title>
        <authorList>
            <person name="Chaudhary D.K."/>
        </authorList>
    </citation>
    <scope>NUCLEOTIDE SEQUENCE [LARGE SCALE GENOMIC DNA]</scope>
    <source>
        <strain evidence="7 8">RD-2-33</strain>
    </source>
</reference>
<feature type="active site" evidence="5">
    <location>
        <position position="44"/>
    </location>
</feature>
<dbReference type="OrthoDB" id="9814054at2"/>
<dbReference type="PANTHER" id="PTHR10363">
    <property type="entry name" value="BLEOMYCIN HYDROLASE"/>
    <property type="match status" value="1"/>
</dbReference>
<dbReference type="GO" id="GO:0043418">
    <property type="term" value="P:homocysteine catabolic process"/>
    <property type="evidence" value="ECO:0007669"/>
    <property type="project" value="TreeGrafter"/>
</dbReference>
<keyword evidence="4 7" id="KW-0031">Aminopeptidase</keyword>
<organism evidence="7 8">
    <name type="scientific">Flavobacterium silvisoli</name>
    <dbReference type="NCBI Taxonomy" id="2529433"/>
    <lineage>
        <taxon>Bacteria</taxon>
        <taxon>Pseudomonadati</taxon>
        <taxon>Bacteroidota</taxon>
        <taxon>Flavobacteriia</taxon>
        <taxon>Flavobacteriales</taxon>
        <taxon>Flavobacteriaceae</taxon>
        <taxon>Flavobacterium</taxon>
    </lineage>
</organism>
<dbReference type="GO" id="GO:0070005">
    <property type="term" value="F:cysteine-type aminopeptidase activity"/>
    <property type="evidence" value="ECO:0007669"/>
    <property type="project" value="InterPro"/>
</dbReference>
<dbReference type="PANTHER" id="PTHR10363:SF2">
    <property type="entry name" value="BLEOMYCIN HYDROLASE"/>
    <property type="match status" value="1"/>
</dbReference>
<proteinExistence type="inferred from homology"/>
<keyword evidence="6" id="KW-0732">Signal</keyword>
<evidence type="ECO:0000256" key="2">
    <source>
        <dbReference type="ARBA" id="ARBA00022801"/>
    </source>
</evidence>
<feature type="active site" evidence="5">
    <location>
        <position position="305"/>
    </location>
</feature>
<feature type="active site" evidence="5">
    <location>
        <position position="326"/>
    </location>
</feature>
<comment type="caution">
    <text evidence="7">The sequence shown here is derived from an EMBL/GenBank/DDBJ whole genome shotgun (WGS) entry which is preliminary data.</text>
</comment>
<keyword evidence="3 4" id="KW-0788">Thiol protease</keyword>
<feature type="chain" id="PRO_5020860077" description="Aminopeptidase" evidence="6">
    <location>
        <begin position="22"/>
        <end position="369"/>
    </location>
</feature>
<dbReference type="InterPro" id="IPR000169">
    <property type="entry name" value="Pept_cys_AS"/>
</dbReference>
<dbReference type="Gene3D" id="3.90.70.10">
    <property type="entry name" value="Cysteine proteinases"/>
    <property type="match status" value="1"/>
</dbReference>
<sequence>MNKTIFSLAFLLLGLTGFSQNYEFQTIKDIEANPVISQDQTGTCWSFSTTSFLEAEIIRTSGKHIDLSEMYNVRNTYPKKAWVYVMRQGKAQFGEGGLAHDVINSARDFGVVPQIVYSGKLTSDGIYNHAEMVATLESMLKNYVANPEKELSPQWKESVNAVLNTYMGENPTEFTYEGKKYTPKTFFESTKINAKDYVTISSFTHEPFYKPFLLDIPDNFSNGLFYNLPLDEFIQNIDNALDNGFTLSLDCDVSEDTFGRKSGVAVIPEDDADKKTILTQIKPEKKITPEYRQAKFESYATTDDHLMHIVGKVKDQKGNVYYKVKNSWGTNAGKDGYVYMSVPYIRLKAISVLLHKDGLTKKTKTVLGL</sequence>
<dbReference type="AlphaFoldDB" id="A0A4Q9Z1F5"/>
<keyword evidence="8" id="KW-1185">Reference proteome</keyword>
<dbReference type="GO" id="GO:0009636">
    <property type="term" value="P:response to toxic substance"/>
    <property type="evidence" value="ECO:0007669"/>
    <property type="project" value="TreeGrafter"/>
</dbReference>
<keyword evidence="1 4" id="KW-0645">Protease</keyword>
<evidence type="ECO:0000313" key="7">
    <source>
        <dbReference type="EMBL" id="TBX69946.1"/>
    </source>
</evidence>
<dbReference type="RefSeq" id="WP_131475675.1">
    <property type="nucleotide sequence ID" value="NZ_SJPE01000005.1"/>
</dbReference>
<dbReference type="GO" id="GO:0006508">
    <property type="term" value="P:proteolysis"/>
    <property type="evidence" value="ECO:0007669"/>
    <property type="project" value="UniProtKB-KW"/>
</dbReference>
<dbReference type="PROSITE" id="PS00139">
    <property type="entry name" value="THIOL_PROTEASE_CYS"/>
    <property type="match status" value="1"/>
</dbReference>
<gene>
    <name evidence="7" type="ORF">EZL74_05885</name>
</gene>
<name>A0A4Q9Z1F5_9FLAO</name>
<protein>
    <recommendedName>
        <fullName evidence="4">Aminopeptidase</fullName>
    </recommendedName>
</protein>
<evidence type="ECO:0000256" key="4">
    <source>
        <dbReference type="PIRNR" id="PIRNR005700"/>
    </source>
</evidence>
<dbReference type="Proteomes" id="UP000293300">
    <property type="component" value="Unassembled WGS sequence"/>
</dbReference>
<evidence type="ECO:0000256" key="3">
    <source>
        <dbReference type="ARBA" id="ARBA00022807"/>
    </source>
</evidence>
<feature type="signal peptide" evidence="6">
    <location>
        <begin position="1"/>
        <end position="21"/>
    </location>
</feature>
<dbReference type="EMBL" id="SJPE01000005">
    <property type="protein sequence ID" value="TBX69946.1"/>
    <property type="molecule type" value="Genomic_DNA"/>
</dbReference>
<evidence type="ECO:0000313" key="8">
    <source>
        <dbReference type="Proteomes" id="UP000293300"/>
    </source>
</evidence>
<dbReference type="Pfam" id="PF03051">
    <property type="entry name" value="Peptidase_C1_2"/>
    <property type="match status" value="1"/>
</dbReference>
<evidence type="ECO:0000256" key="6">
    <source>
        <dbReference type="SAM" id="SignalP"/>
    </source>
</evidence>
<accession>A0A4Q9Z1F5</accession>
<dbReference type="PIRSF" id="PIRSF005700">
    <property type="entry name" value="PepC"/>
    <property type="match status" value="1"/>
</dbReference>
<comment type="similarity">
    <text evidence="4">Belongs to the peptidase C1 family.</text>
</comment>
<dbReference type="GO" id="GO:0005737">
    <property type="term" value="C:cytoplasm"/>
    <property type="evidence" value="ECO:0007669"/>
    <property type="project" value="TreeGrafter"/>
</dbReference>
<evidence type="ECO:0000256" key="5">
    <source>
        <dbReference type="PIRSR" id="PIRSR005700-1"/>
    </source>
</evidence>
<evidence type="ECO:0000256" key="1">
    <source>
        <dbReference type="ARBA" id="ARBA00022670"/>
    </source>
</evidence>
<dbReference type="SUPFAM" id="SSF54001">
    <property type="entry name" value="Cysteine proteinases"/>
    <property type="match status" value="1"/>
</dbReference>